<dbReference type="Pfam" id="PF05659">
    <property type="entry name" value="RPW8"/>
    <property type="match status" value="1"/>
</dbReference>
<evidence type="ECO:0000256" key="2">
    <source>
        <dbReference type="SAM" id="SignalP"/>
    </source>
</evidence>
<dbReference type="Proteomes" id="UP000501690">
    <property type="component" value="Linkage Group LG8"/>
</dbReference>
<dbReference type="InterPro" id="IPR008808">
    <property type="entry name" value="Powdery_mildew-R_dom"/>
</dbReference>
<keyword evidence="2" id="KW-0732">Signal</keyword>
<feature type="signal peptide" evidence="2">
    <location>
        <begin position="1"/>
        <end position="27"/>
    </location>
</feature>
<organism evidence="4 5">
    <name type="scientific">Vigna unguiculata</name>
    <name type="common">Cowpea</name>
    <dbReference type="NCBI Taxonomy" id="3917"/>
    <lineage>
        <taxon>Eukaryota</taxon>
        <taxon>Viridiplantae</taxon>
        <taxon>Streptophyta</taxon>
        <taxon>Embryophyta</taxon>
        <taxon>Tracheophyta</taxon>
        <taxon>Spermatophyta</taxon>
        <taxon>Magnoliopsida</taxon>
        <taxon>eudicotyledons</taxon>
        <taxon>Gunneridae</taxon>
        <taxon>Pentapetalae</taxon>
        <taxon>rosids</taxon>
        <taxon>fabids</taxon>
        <taxon>Fabales</taxon>
        <taxon>Fabaceae</taxon>
        <taxon>Papilionoideae</taxon>
        <taxon>50 kb inversion clade</taxon>
        <taxon>NPAAA clade</taxon>
        <taxon>indigoferoid/millettioid clade</taxon>
        <taxon>Phaseoleae</taxon>
        <taxon>Vigna</taxon>
    </lineage>
</organism>
<accession>A0A4D6MP03</accession>
<evidence type="ECO:0000259" key="3">
    <source>
        <dbReference type="Pfam" id="PF05659"/>
    </source>
</evidence>
<feature type="domain" description="RPW8" evidence="3">
    <location>
        <begin position="9"/>
        <end position="127"/>
    </location>
</feature>
<dbReference type="EMBL" id="CP039352">
    <property type="protein sequence ID" value="QCE03103.1"/>
    <property type="molecule type" value="Genomic_DNA"/>
</dbReference>
<sequence length="159" mass="18226">MAGVVASFVLNCAVSVCAKLITDIAEARNNNPEKAFDLATLESTLKSIEPVIRDMERLNHEMGRSKNELQPLITKMEEGIKLLKKCWKSDSSYIAELHAFDESFRKLLDTIFKVQTARDQKERLKILILLNRFIKYCVLFFPFILLLLIILKFKGFEGA</sequence>
<keyword evidence="1" id="KW-0812">Transmembrane</keyword>
<keyword evidence="5" id="KW-1185">Reference proteome</keyword>
<evidence type="ECO:0000313" key="5">
    <source>
        <dbReference type="Proteomes" id="UP000501690"/>
    </source>
</evidence>
<dbReference type="AlphaFoldDB" id="A0A4D6MP03"/>
<keyword evidence="1" id="KW-0472">Membrane</keyword>
<gene>
    <name evidence="4" type="ORF">DEO72_LG8g1124</name>
</gene>
<evidence type="ECO:0000313" key="4">
    <source>
        <dbReference type="EMBL" id="QCE03103.1"/>
    </source>
</evidence>
<evidence type="ECO:0000256" key="1">
    <source>
        <dbReference type="SAM" id="Phobius"/>
    </source>
</evidence>
<feature type="chain" id="PRO_5020024811" evidence="2">
    <location>
        <begin position="28"/>
        <end position="159"/>
    </location>
</feature>
<feature type="transmembrane region" description="Helical" evidence="1">
    <location>
        <begin position="133"/>
        <end position="153"/>
    </location>
</feature>
<keyword evidence="1" id="KW-1133">Transmembrane helix</keyword>
<name>A0A4D6MP03_VIGUN</name>
<reference evidence="4 5" key="1">
    <citation type="submission" date="2019-04" db="EMBL/GenBank/DDBJ databases">
        <title>An improved genome assembly and genetic linkage map for asparagus bean, Vigna unguiculata ssp. sesquipedialis.</title>
        <authorList>
            <person name="Xia Q."/>
            <person name="Zhang R."/>
            <person name="Dong Y."/>
        </authorList>
    </citation>
    <scope>NUCLEOTIDE SEQUENCE [LARGE SCALE GENOMIC DNA]</scope>
    <source>
        <tissue evidence="4">Leaf</tissue>
    </source>
</reference>
<protein>
    <submittedName>
        <fullName evidence="4">Powdery mildew resistance protein</fullName>
    </submittedName>
</protein>
<proteinExistence type="predicted"/>